<proteinExistence type="predicted"/>
<evidence type="ECO:0000256" key="1">
    <source>
        <dbReference type="SAM" id="Phobius"/>
    </source>
</evidence>
<dbReference type="WBParaSite" id="ACRNAN_scaffold4123.g16952.t1">
    <property type="protein sequence ID" value="ACRNAN_scaffold4123.g16952.t1"/>
    <property type="gene ID" value="ACRNAN_scaffold4123.g16952"/>
</dbReference>
<organism evidence="2 3">
    <name type="scientific">Acrobeloides nanus</name>
    <dbReference type="NCBI Taxonomy" id="290746"/>
    <lineage>
        <taxon>Eukaryota</taxon>
        <taxon>Metazoa</taxon>
        <taxon>Ecdysozoa</taxon>
        <taxon>Nematoda</taxon>
        <taxon>Chromadorea</taxon>
        <taxon>Rhabditida</taxon>
        <taxon>Tylenchina</taxon>
        <taxon>Cephalobomorpha</taxon>
        <taxon>Cephaloboidea</taxon>
        <taxon>Cephalobidae</taxon>
        <taxon>Acrobeloides</taxon>
    </lineage>
</organism>
<feature type="transmembrane region" description="Helical" evidence="1">
    <location>
        <begin position="51"/>
        <end position="77"/>
    </location>
</feature>
<protein>
    <submittedName>
        <fullName evidence="3">Uncharacterized protein</fullName>
    </submittedName>
</protein>
<sequence length="97" mass="10911">MGNNDFLSDRSNHIYVVDISKPNSSTYNEISVCQQSLQSGEFKTYKTKKSITWIIIVSSIAALLVVSGVGGAGYYIYQRRKEDAREDLISKMLVELQ</sequence>
<evidence type="ECO:0000313" key="2">
    <source>
        <dbReference type="Proteomes" id="UP000887540"/>
    </source>
</evidence>
<keyword evidence="2" id="KW-1185">Reference proteome</keyword>
<keyword evidence="1" id="KW-0472">Membrane</keyword>
<dbReference type="Proteomes" id="UP000887540">
    <property type="component" value="Unplaced"/>
</dbReference>
<keyword evidence="1" id="KW-0812">Transmembrane</keyword>
<reference evidence="3" key="1">
    <citation type="submission" date="2022-11" db="UniProtKB">
        <authorList>
            <consortium name="WormBaseParasite"/>
        </authorList>
    </citation>
    <scope>IDENTIFICATION</scope>
</reference>
<name>A0A914DVD6_9BILA</name>
<dbReference type="AlphaFoldDB" id="A0A914DVD6"/>
<keyword evidence="1" id="KW-1133">Transmembrane helix</keyword>
<accession>A0A914DVD6</accession>
<evidence type="ECO:0000313" key="3">
    <source>
        <dbReference type="WBParaSite" id="ACRNAN_scaffold4123.g16952.t1"/>
    </source>
</evidence>